<evidence type="ECO:0000313" key="10">
    <source>
        <dbReference type="Proteomes" id="UP000011124"/>
    </source>
</evidence>
<sequence length="327" mass="37241">MRYLWLIFAIAALGGGAWLGYEGEWWKAGAMVFLGGFTLFQARGLRDGKQRLKLKRAQLQGLPDARAELLEASFAKAAGDYDVLQDLRQKVKDREMSQELVALQHVAGNMLRYLERNPERIAAAEDFIEIYQEKAAVMLRQYVELEETQLASEEVVQAKRRVKEMLSSLRTTYEEEFKRVINYQLMDLNAEIEVLQHSMKGQAMGEACAVPEATEQPFVRPGAQHPMKATNATPIFLQKVSSLARGTSAIPQELYWQVVRRKIKASLLGIFLGGFGAHKFFLGKNFQGVGYILFLWTGLPIFVGFIEGVRWLFMPVDDFYFDYCDED</sequence>
<feature type="transmembrane region" description="Helical" evidence="5">
    <location>
        <begin position="265"/>
        <end position="282"/>
    </location>
</feature>
<dbReference type="Pfam" id="PF05154">
    <property type="entry name" value="TM2"/>
    <property type="match status" value="1"/>
</dbReference>
<keyword evidence="4 5" id="KW-0472">Membrane</keyword>
<dbReference type="Pfam" id="PF10112">
    <property type="entry name" value="Halogen_Hydrol"/>
    <property type="match status" value="1"/>
</dbReference>
<evidence type="ECO:0000256" key="5">
    <source>
        <dbReference type="SAM" id="Phobius"/>
    </source>
</evidence>
<dbReference type="eggNOG" id="COG4915">
    <property type="taxonomic scope" value="Bacteria"/>
</dbReference>
<dbReference type="OrthoDB" id="9816361at2"/>
<evidence type="ECO:0000256" key="2">
    <source>
        <dbReference type="ARBA" id="ARBA00022692"/>
    </source>
</evidence>
<feature type="domain" description="TM2" evidence="6">
    <location>
        <begin position="262"/>
        <end position="308"/>
    </location>
</feature>
<keyword evidence="10" id="KW-1185">Reference proteome</keyword>
<dbReference type="InterPro" id="IPR018770">
    <property type="entry name" value="ChloroindolylP_hydrolase"/>
</dbReference>
<reference evidence="7 10" key="2">
    <citation type="submission" date="2011-04" db="EMBL/GenBank/DDBJ databases">
        <title>The complete genome of Selenomonas sputigena DSM 20758.</title>
        <authorList>
            <consortium name="US DOE Joint Genome Institute (JGI-PGF)"/>
            <person name="Lucas S."/>
            <person name="Copeland A."/>
            <person name="Lapidus A."/>
            <person name="Bruce D."/>
            <person name="Goodwin L."/>
            <person name="Pitluck S."/>
            <person name="Peters L."/>
            <person name="Kyrpides N."/>
            <person name="Mavromatis K."/>
            <person name="Ivanova N."/>
            <person name="Ovchinnikova G."/>
            <person name="Teshima H."/>
            <person name="Detter J.C."/>
            <person name="Tapia R."/>
            <person name="Han C."/>
            <person name="Land M."/>
            <person name="Hauser L."/>
            <person name="Markowitz V."/>
            <person name="Cheng J.-F."/>
            <person name="Hugenholtz P."/>
            <person name="Woyke T."/>
            <person name="Wu D."/>
            <person name="Gronow S."/>
            <person name="Wellnitz S."/>
            <person name="Schneider S."/>
            <person name="Klenk H.-P."/>
            <person name="Eisen J.A."/>
        </authorList>
    </citation>
    <scope>NUCLEOTIDE SEQUENCE [LARGE SCALE GENOMIC DNA]</scope>
    <source>
        <strain evidence="7">ATCC 35185</strain>
        <strain evidence="10">ATCC 35185 / DSM 20758 / VPI D19B-28</strain>
    </source>
</reference>
<proteinExistence type="predicted"/>
<protein>
    <submittedName>
        <fullName evidence="7">5-bromo-4-chloroindolyl phosphate hydrolysis protein</fullName>
    </submittedName>
    <submittedName>
        <fullName evidence="8">TM2 domain protein</fullName>
    </submittedName>
</protein>
<dbReference type="AlphaFoldDB" id="C9LRY2"/>
<evidence type="ECO:0000259" key="6">
    <source>
        <dbReference type="Pfam" id="PF05154"/>
    </source>
</evidence>
<dbReference type="RefSeq" id="WP_006190846.1">
    <property type="nucleotide sequence ID" value="NC_015437.1"/>
</dbReference>
<dbReference type="eggNOG" id="COG2314">
    <property type="taxonomic scope" value="Bacteria"/>
</dbReference>
<dbReference type="Proteomes" id="UP000011124">
    <property type="component" value="Chromosome"/>
</dbReference>
<organism evidence="8 9">
    <name type="scientific">Selenomonas sputigena (strain ATCC 35185 / DSM 20758 / CCUG 44933 / VPI D19B-28)</name>
    <dbReference type="NCBI Taxonomy" id="546271"/>
    <lineage>
        <taxon>Bacteria</taxon>
        <taxon>Bacillati</taxon>
        <taxon>Bacillota</taxon>
        <taxon>Negativicutes</taxon>
        <taxon>Selenomonadales</taxon>
        <taxon>Selenomonadaceae</taxon>
        <taxon>Selenomonas</taxon>
    </lineage>
</organism>
<dbReference type="GO" id="GO:0016020">
    <property type="term" value="C:membrane"/>
    <property type="evidence" value="ECO:0007669"/>
    <property type="project" value="UniProtKB-SubCell"/>
</dbReference>
<dbReference type="STRING" id="546271.Selsp_1012"/>
<evidence type="ECO:0000313" key="8">
    <source>
        <dbReference type="EMBL" id="EEX78400.1"/>
    </source>
</evidence>
<dbReference type="EMBL" id="CP002637">
    <property type="protein sequence ID" value="AEB99972.1"/>
    <property type="molecule type" value="Genomic_DNA"/>
</dbReference>
<name>C9LRY2_SELS3</name>
<comment type="subcellular location">
    <subcellularLocation>
        <location evidence="1">Membrane</location>
        <topology evidence="1">Multi-pass membrane protein</topology>
    </subcellularLocation>
</comment>
<evidence type="ECO:0000256" key="4">
    <source>
        <dbReference type="ARBA" id="ARBA00023136"/>
    </source>
</evidence>
<gene>
    <name evidence="7" type="ordered locus">Selsp_1012</name>
    <name evidence="8" type="ORF">SELSPUOL_00202</name>
</gene>
<dbReference type="Proteomes" id="UP000003505">
    <property type="component" value="Unassembled WGS sequence"/>
</dbReference>
<evidence type="ECO:0000313" key="7">
    <source>
        <dbReference type="EMBL" id="AEB99972.1"/>
    </source>
</evidence>
<feature type="transmembrane region" description="Helical" evidence="5">
    <location>
        <begin position="288"/>
        <end position="306"/>
    </location>
</feature>
<keyword evidence="3 5" id="KW-1133">Transmembrane helix</keyword>
<reference evidence="8 9" key="1">
    <citation type="submission" date="2009-09" db="EMBL/GenBank/DDBJ databases">
        <authorList>
            <person name="Weinstock G."/>
            <person name="Sodergren E."/>
            <person name="Clifton S."/>
            <person name="Fulton L."/>
            <person name="Fulton B."/>
            <person name="Courtney L."/>
            <person name="Fronick C."/>
            <person name="Harrison M."/>
            <person name="Strong C."/>
            <person name="Farmer C."/>
            <person name="Delahaunty K."/>
            <person name="Markovic C."/>
            <person name="Hall O."/>
            <person name="Minx P."/>
            <person name="Tomlinson C."/>
            <person name="Mitreva M."/>
            <person name="Nelson J."/>
            <person name="Hou S."/>
            <person name="Wollam A."/>
            <person name="Pepin K.H."/>
            <person name="Johnson M."/>
            <person name="Bhonagiri V."/>
            <person name="Nash W.E."/>
            <person name="Warren W."/>
            <person name="Chinwalla A."/>
            <person name="Mardis E.R."/>
            <person name="Wilson R.K."/>
        </authorList>
    </citation>
    <scope>NUCLEOTIDE SEQUENCE [LARGE SCALE GENOMIC DNA]</scope>
    <source>
        <strain evidence="8">ATCC 35185</strain>
        <strain evidence="9">ATCC 35185 / DSM 20758 / VPI D19B-28</strain>
    </source>
</reference>
<evidence type="ECO:0000313" key="9">
    <source>
        <dbReference type="Proteomes" id="UP000003505"/>
    </source>
</evidence>
<dbReference type="EMBL" id="ACKP02000003">
    <property type="protein sequence ID" value="EEX78400.1"/>
    <property type="molecule type" value="Genomic_DNA"/>
</dbReference>
<accession>C9LRY2</accession>
<dbReference type="InterPro" id="IPR007829">
    <property type="entry name" value="TM2"/>
</dbReference>
<evidence type="ECO:0000256" key="1">
    <source>
        <dbReference type="ARBA" id="ARBA00004141"/>
    </source>
</evidence>
<dbReference type="KEGG" id="ssg:Selsp_1012"/>
<dbReference type="HOGENOM" id="CLU_847030_0_0_9"/>
<keyword evidence="2 5" id="KW-0812">Transmembrane</keyword>
<evidence type="ECO:0000256" key="3">
    <source>
        <dbReference type="ARBA" id="ARBA00022989"/>
    </source>
</evidence>